<accession>A0ABC8T685</accession>
<evidence type="ECO:0000256" key="4">
    <source>
        <dbReference type="ARBA" id="ARBA00022554"/>
    </source>
</evidence>
<evidence type="ECO:0000256" key="6">
    <source>
        <dbReference type="ARBA" id="ARBA00023180"/>
    </source>
</evidence>
<evidence type="ECO:0000313" key="11">
    <source>
        <dbReference type="Proteomes" id="UP001642360"/>
    </source>
</evidence>
<organism evidence="10 11">
    <name type="scientific">Ilex paraguariensis</name>
    <name type="common">yerba mate</name>
    <dbReference type="NCBI Taxonomy" id="185542"/>
    <lineage>
        <taxon>Eukaryota</taxon>
        <taxon>Viridiplantae</taxon>
        <taxon>Streptophyta</taxon>
        <taxon>Embryophyta</taxon>
        <taxon>Tracheophyta</taxon>
        <taxon>Spermatophyta</taxon>
        <taxon>Magnoliopsida</taxon>
        <taxon>eudicotyledons</taxon>
        <taxon>Gunneridae</taxon>
        <taxon>Pentapetalae</taxon>
        <taxon>asterids</taxon>
        <taxon>campanulids</taxon>
        <taxon>Aquifoliales</taxon>
        <taxon>Aquifoliaceae</taxon>
        <taxon>Ilex</taxon>
    </lineage>
</organism>
<keyword evidence="4" id="KW-0926">Vacuole</keyword>
<dbReference type="SUPFAM" id="SSF63829">
    <property type="entry name" value="Calcium-dependent phosphotriesterase"/>
    <property type="match status" value="1"/>
</dbReference>
<dbReference type="Gene3D" id="2.120.10.30">
    <property type="entry name" value="TolB, C-terminal domain"/>
    <property type="match status" value="1"/>
</dbReference>
<keyword evidence="3" id="KW-0597">Phosphoprotein</keyword>
<dbReference type="Proteomes" id="UP001642360">
    <property type="component" value="Unassembled WGS sequence"/>
</dbReference>
<evidence type="ECO:0000256" key="3">
    <source>
        <dbReference type="ARBA" id="ARBA00022553"/>
    </source>
</evidence>
<evidence type="ECO:0000256" key="2">
    <source>
        <dbReference type="ARBA" id="ARBA00009191"/>
    </source>
</evidence>
<dbReference type="EMBL" id="CAUOFW020004292">
    <property type="protein sequence ID" value="CAK9164926.1"/>
    <property type="molecule type" value="Genomic_DNA"/>
</dbReference>
<dbReference type="Pfam" id="PF03088">
    <property type="entry name" value="Str_synth"/>
    <property type="match status" value="1"/>
</dbReference>
<feature type="transmembrane region" description="Helical" evidence="8">
    <location>
        <begin position="28"/>
        <end position="49"/>
    </location>
</feature>
<evidence type="ECO:0000256" key="5">
    <source>
        <dbReference type="ARBA" id="ARBA00022729"/>
    </source>
</evidence>
<dbReference type="InterPro" id="IPR018119">
    <property type="entry name" value="Strictosidine_synth_cons-reg"/>
</dbReference>
<feature type="compositionally biased region" description="Low complexity" evidence="7">
    <location>
        <begin position="1"/>
        <end position="18"/>
    </location>
</feature>
<sequence>MADSSSKSSSSLSTNPSSTIARTRTNSWPFTILLWLLVPVTMAVLVYQLDSFDPAPFPAHELTHQKPMVVPRRNPRMLHGSEKIGVGQLLGPEDVAYDPKSGLIYTGCVDGWVKRVTVNESAADTVVENWVNTGGRPLGIVLGHHDEVVIADADKGLLKVDADGVLELLTDEADGLKFRLTDAVDIAHDGMMYFTDASYKYSISEALFDFFGGRPHGRLMRYDPTTQQTTVLVRDLYFANGVVVSPDQNFVVFCETPMRRCKKYYLNGETKGSVDMFVDNLPGLPDNIRYDGEGHYWIAIFTEPTYIWSLGQKYPFIRKVMAIIFRYIGQPHVEKNAGAFTVDLQGNPIAHYCDPALSMISSGIKIKDHLYCGSVANSYILRLNLTRYPAVAVAYQEVPSSTSVG</sequence>
<keyword evidence="8" id="KW-0472">Membrane</keyword>
<feature type="region of interest" description="Disordered" evidence="7">
    <location>
        <begin position="1"/>
        <end position="20"/>
    </location>
</feature>
<proteinExistence type="inferred from homology"/>
<dbReference type="PANTHER" id="PTHR10426">
    <property type="entry name" value="STRICTOSIDINE SYNTHASE-RELATED"/>
    <property type="match status" value="1"/>
</dbReference>
<evidence type="ECO:0000256" key="1">
    <source>
        <dbReference type="ARBA" id="ARBA00004116"/>
    </source>
</evidence>
<protein>
    <recommendedName>
        <fullName evidence="9">Strictosidine synthase conserved region domain-containing protein</fullName>
    </recommendedName>
</protein>
<dbReference type="Pfam" id="PF20067">
    <property type="entry name" value="SSL_N"/>
    <property type="match status" value="1"/>
</dbReference>
<feature type="domain" description="Strictosidine synthase conserved region" evidence="9">
    <location>
        <begin position="182"/>
        <end position="269"/>
    </location>
</feature>
<evidence type="ECO:0000259" key="9">
    <source>
        <dbReference type="Pfam" id="PF03088"/>
    </source>
</evidence>
<comment type="similarity">
    <text evidence="2">Belongs to the strictosidine synthase family.</text>
</comment>
<keyword evidence="5" id="KW-0732">Signal</keyword>
<comment type="subcellular location">
    <subcellularLocation>
        <location evidence="1">Vacuole</location>
    </subcellularLocation>
</comment>
<comment type="caution">
    <text evidence="10">The sequence shown here is derived from an EMBL/GenBank/DDBJ whole genome shotgun (WGS) entry which is preliminary data.</text>
</comment>
<keyword evidence="6" id="KW-0325">Glycoprotein</keyword>
<dbReference type="GO" id="GO:0005773">
    <property type="term" value="C:vacuole"/>
    <property type="evidence" value="ECO:0007669"/>
    <property type="project" value="UniProtKB-SubCell"/>
</dbReference>
<evidence type="ECO:0000256" key="7">
    <source>
        <dbReference type="SAM" id="MobiDB-lite"/>
    </source>
</evidence>
<name>A0ABC8T685_9AQUA</name>
<dbReference type="FunFam" id="2.120.10.30:FF:000073">
    <property type="entry name" value="Protein STRICTOSIDINE SYNTHASE-LIKE 6"/>
    <property type="match status" value="1"/>
</dbReference>
<dbReference type="GO" id="GO:0009753">
    <property type="term" value="P:response to jasmonic acid"/>
    <property type="evidence" value="ECO:0007669"/>
    <property type="project" value="UniProtKB-ARBA"/>
</dbReference>
<keyword evidence="8" id="KW-1133">Transmembrane helix</keyword>
<dbReference type="PANTHER" id="PTHR10426:SF88">
    <property type="entry name" value="ADIPOCYTE PLASMA MEMBRANE-ASSOCIATED PROTEIN HEMOMUCIN-RELATED"/>
    <property type="match status" value="1"/>
</dbReference>
<gene>
    <name evidence="10" type="ORF">ILEXP_LOCUS34069</name>
</gene>
<dbReference type="InterPro" id="IPR011042">
    <property type="entry name" value="6-blade_b-propeller_TolB-like"/>
</dbReference>
<reference evidence="10 11" key="1">
    <citation type="submission" date="2024-02" db="EMBL/GenBank/DDBJ databases">
        <authorList>
            <person name="Vignale AGUSTIN F."/>
            <person name="Sosa J E."/>
            <person name="Modenutti C."/>
        </authorList>
    </citation>
    <scope>NUCLEOTIDE SEQUENCE [LARGE SCALE GENOMIC DNA]</scope>
</reference>
<evidence type="ECO:0000256" key="8">
    <source>
        <dbReference type="SAM" id="Phobius"/>
    </source>
</evidence>
<keyword evidence="8" id="KW-0812">Transmembrane</keyword>
<dbReference type="AlphaFoldDB" id="A0ABC8T685"/>
<keyword evidence="11" id="KW-1185">Reference proteome</keyword>
<evidence type="ECO:0000313" key="10">
    <source>
        <dbReference type="EMBL" id="CAK9164926.1"/>
    </source>
</evidence>